<dbReference type="Proteomes" id="UP000288812">
    <property type="component" value="Unassembled WGS sequence"/>
</dbReference>
<feature type="region of interest" description="Disordered" evidence="1">
    <location>
        <begin position="140"/>
        <end position="170"/>
    </location>
</feature>
<evidence type="ECO:0000313" key="4">
    <source>
        <dbReference type="Proteomes" id="UP000288812"/>
    </source>
</evidence>
<evidence type="ECO:0000313" key="3">
    <source>
        <dbReference type="EMBL" id="RVU54985.1"/>
    </source>
</evidence>
<sequence>MTKRKSLRKILMLAIVSVMIFSMNANVFAAEEYSTPAEIVADLTGREVVDVISERFESQKTYGTIAEEAGVFEEYQKLVFQIKKDTIEQRVKDGKLSRNEADDFIKAIEDNLKTCDGTGKNFLGQDYGIGFGSKGNGRGNFGAEQGQGVGRGANSKGQGGLGLGGGICQR</sequence>
<protein>
    <recommendedName>
        <fullName evidence="5">DUF2680 domain-containing protein</fullName>
    </recommendedName>
</protein>
<dbReference type="AlphaFoldDB" id="A0A437S7E4"/>
<keyword evidence="2" id="KW-0732">Signal</keyword>
<proteinExistence type="predicted"/>
<evidence type="ECO:0008006" key="5">
    <source>
        <dbReference type="Google" id="ProtNLM"/>
    </source>
</evidence>
<gene>
    <name evidence="3" type="ORF">EF514_05220</name>
</gene>
<dbReference type="EMBL" id="RLIH01000005">
    <property type="protein sequence ID" value="RVU54985.1"/>
    <property type="molecule type" value="Genomic_DNA"/>
</dbReference>
<evidence type="ECO:0000256" key="1">
    <source>
        <dbReference type="SAM" id="MobiDB-lite"/>
    </source>
</evidence>
<comment type="caution">
    <text evidence="3">The sequence shown here is derived from an EMBL/GenBank/DDBJ whole genome shotgun (WGS) entry which is preliminary data.</text>
</comment>
<feature type="signal peptide" evidence="2">
    <location>
        <begin position="1"/>
        <end position="29"/>
    </location>
</feature>
<evidence type="ECO:0000256" key="2">
    <source>
        <dbReference type="SAM" id="SignalP"/>
    </source>
</evidence>
<organism evidence="3 4">
    <name type="scientific">Anaerosphaera multitolerans</name>
    <dbReference type="NCBI Taxonomy" id="2487351"/>
    <lineage>
        <taxon>Bacteria</taxon>
        <taxon>Bacillati</taxon>
        <taxon>Bacillota</taxon>
        <taxon>Tissierellia</taxon>
        <taxon>Tissierellales</taxon>
        <taxon>Peptoniphilaceae</taxon>
        <taxon>Anaerosphaera</taxon>
    </lineage>
</organism>
<name>A0A437S7E4_9FIRM</name>
<reference evidence="3 4" key="1">
    <citation type="submission" date="2018-11" db="EMBL/GenBank/DDBJ databases">
        <title>Genome sequencing and assembly of Anaerosphaera sp. nov., GS7-6-2.</title>
        <authorList>
            <person name="Rettenmaier R."/>
            <person name="Liebl W."/>
            <person name="Zverlov V."/>
        </authorList>
    </citation>
    <scope>NUCLEOTIDE SEQUENCE [LARGE SCALE GENOMIC DNA]</scope>
    <source>
        <strain evidence="3 4">GS7-6-2</strain>
    </source>
</reference>
<feature type="chain" id="PRO_5019016264" description="DUF2680 domain-containing protein" evidence="2">
    <location>
        <begin position="30"/>
        <end position="170"/>
    </location>
</feature>
<keyword evidence="4" id="KW-1185">Reference proteome</keyword>
<accession>A0A437S7E4</accession>